<feature type="transmembrane region" description="Helical" evidence="11">
    <location>
        <begin position="63"/>
        <end position="83"/>
    </location>
</feature>
<evidence type="ECO:0000256" key="8">
    <source>
        <dbReference type="ARBA" id="ARBA00023136"/>
    </source>
</evidence>
<evidence type="ECO:0000256" key="3">
    <source>
        <dbReference type="ARBA" id="ARBA00022475"/>
    </source>
</evidence>
<dbReference type="PANTHER" id="PTHR43099">
    <property type="entry name" value="UPF0053 PROTEIN YRKA"/>
    <property type="match status" value="1"/>
</dbReference>
<dbReference type="InterPro" id="IPR002550">
    <property type="entry name" value="CNNM"/>
</dbReference>
<evidence type="ECO:0000256" key="2">
    <source>
        <dbReference type="ARBA" id="ARBA00006337"/>
    </source>
</evidence>
<evidence type="ECO:0000256" key="1">
    <source>
        <dbReference type="ARBA" id="ARBA00004651"/>
    </source>
</evidence>
<dbReference type="InterPro" id="IPR036318">
    <property type="entry name" value="FAD-bd_PCMH-like_sf"/>
</dbReference>
<dbReference type="InterPro" id="IPR000644">
    <property type="entry name" value="CBS_dom"/>
</dbReference>
<protein>
    <submittedName>
        <fullName evidence="14">HlyC/CorC family transporter</fullName>
    </submittedName>
</protein>
<accession>A0ABS3WB38</accession>
<dbReference type="Gene3D" id="3.10.580.10">
    <property type="entry name" value="CBS-domain"/>
    <property type="match status" value="1"/>
</dbReference>
<keyword evidence="8 10" id="KW-0472">Membrane</keyword>
<evidence type="ECO:0000256" key="11">
    <source>
        <dbReference type="SAM" id="Phobius"/>
    </source>
</evidence>
<evidence type="ECO:0000256" key="6">
    <source>
        <dbReference type="ARBA" id="ARBA00022989"/>
    </source>
</evidence>
<keyword evidence="6 10" id="KW-1133">Transmembrane helix</keyword>
<keyword evidence="15" id="KW-1185">Reference proteome</keyword>
<dbReference type="Pfam" id="PF00571">
    <property type="entry name" value="CBS"/>
    <property type="match status" value="2"/>
</dbReference>
<name>A0ABS3WB38_9BACL</name>
<organism evidence="14 15">
    <name type="scientific">Paenibacillus artemisiicola</name>
    <dbReference type="NCBI Taxonomy" id="1172618"/>
    <lineage>
        <taxon>Bacteria</taxon>
        <taxon>Bacillati</taxon>
        <taxon>Bacillota</taxon>
        <taxon>Bacilli</taxon>
        <taxon>Bacillales</taxon>
        <taxon>Paenibacillaceae</taxon>
        <taxon>Paenibacillus</taxon>
    </lineage>
</organism>
<comment type="similarity">
    <text evidence="2">Belongs to the UPF0053 family.</text>
</comment>
<proteinExistence type="inferred from homology"/>
<evidence type="ECO:0000313" key="14">
    <source>
        <dbReference type="EMBL" id="MBO7745532.1"/>
    </source>
</evidence>
<dbReference type="RefSeq" id="WP_208848378.1">
    <property type="nucleotide sequence ID" value="NZ_JAGGDJ010000010.1"/>
</dbReference>
<dbReference type="InterPro" id="IPR044751">
    <property type="entry name" value="Ion_transp-like_CBS"/>
</dbReference>
<evidence type="ECO:0000259" key="12">
    <source>
        <dbReference type="PROSITE" id="PS51371"/>
    </source>
</evidence>
<gene>
    <name evidence="14" type="ORF">I8J29_15085</name>
</gene>
<feature type="domain" description="CNNM transmembrane" evidence="13">
    <location>
        <begin position="4"/>
        <end position="207"/>
    </location>
</feature>
<comment type="subcellular location">
    <subcellularLocation>
        <location evidence="1">Cell membrane</location>
        <topology evidence="1">Multi-pass membrane protein</topology>
    </subcellularLocation>
</comment>
<dbReference type="InterPro" id="IPR046342">
    <property type="entry name" value="CBS_dom_sf"/>
</dbReference>
<dbReference type="SUPFAM" id="SSF56176">
    <property type="entry name" value="FAD-binding/transporter-associated domain-like"/>
    <property type="match status" value="1"/>
</dbReference>
<dbReference type="Pfam" id="PF03471">
    <property type="entry name" value="CorC_HlyC"/>
    <property type="match status" value="1"/>
</dbReference>
<keyword evidence="7 9" id="KW-0129">CBS domain</keyword>
<feature type="transmembrane region" description="Helical" evidence="11">
    <location>
        <begin position="103"/>
        <end position="128"/>
    </location>
</feature>
<dbReference type="PROSITE" id="PS51371">
    <property type="entry name" value="CBS"/>
    <property type="match status" value="2"/>
</dbReference>
<dbReference type="InterPro" id="IPR016169">
    <property type="entry name" value="FAD-bd_PCMH_sub2"/>
</dbReference>
<reference evidence="14 15" key="1">
    <citation type="submission" date="2021-03" db="EMBL/GenBank/DDBJ databases">
        <title>Paenibacillus artemisicola MWE-103 whole genome sequence.</title>
        <authorList>
            <person name="Ham Y.J."/>
        </authorList>
    </citation>
    <scope>NUCLEOTIDE SEQUENCE [LARGE SCALE GENOMIC DNA]</scope>
    <source>
        <strain evidence="14 15">MWE-103</strain>
    </source>
</reference>
<dbReference type="Gene3D" id="3.30.465.10">
    <property type="match status" value="1"/>
</dbReference>
<keyword evidence="3" id="KW-1003">Cell membrane</keyword>
<evidence type="ECO:0000256" key="7">
    <source>
        <dbReference type="ARBA" id="ARBA00023122"/>
    </source>
</evidence>
<feature type="transmembrane region" description="Helical" evidence="11">
    <location>
        <begin position="140"/>
        <end position="162"/>
    </location>
</feature>
<keyword evidence="5" id="KW-0677">Repeat</keyword>
<feature type="domain" description="CBS" evidence="12">
    <location>
        <begin position="289"/>
        <end position="346"/>
    </location>
</feature>
<evidence type="ECO:0000313" key="15">
    <source>
        <dbReference type="Proteomes" id="UP000670947"/>
    </source>
</evidence>
<feature type="domain" description="CBS" evidence="12">
    <location>
        <begin position="226"/>
        <end position="286"/>
    </location>
</feature>
<dbReference type="SMART" id="SM01091">
    <property type="entry name" value="CorC_HlyC"/>
    <property type="match status" value="1"/>
</dbReference>
<dbReference type="Proteomes" id="UP000670947">
    <property type="component" value="Unassembled WGS sequence"/>
</dbReference>
<dbReference type="CDD" id="cd04590">
    <property type="entry name" value="CBS_pair_CorC_HlyC_assoc"/>
    <property type="match status" value="1"/>
</dbReference>
<evidence type="ECO:0000256" key="4">
    <source>
        <dbReference type="ARBA" id="ARBA00022692"/>
    </source>
</evidence>
<evidence type="ECO:0000256" key="10">
    <source>
        <dbReference type="PROSITE-ProRule" id="PRU01193"/>
    </source>
</evidence>
<dbReference type="SUPFAM" id="SSF54631">
    <property type="entry name" value="CBS-domain pair"/>
    <property type="match status" value="1"/>
</dbReference>
<dbReference type="EMBL" id="JAGGDJ010000010">
    <property type="protein sequence ID" value="MBO7745532.1"/>
    <property type="molecule type" value="Genomic_DNA"/>
</dbReference>
<feature type="transmembrane region" description="Helical" evidence="11">
    <location>
        <begin position="6"/>
        <end position="28"/>
    </location>
</feature>
<dbReference type="Pfam" id="PF01595">
    <property type="entry name" value="CNNM"/>
    <property type="match status" value="1"/>
</dbReference>
<dbReference type="PANTHER" id="PTHR43099:SF2">
    <property type="entry name" value="UPF0053 PROTEIN YRKA"/>
    <property type="match status" value="1"/>
</dbReference>
<evidence type="ECO:0000256" key="5">
    <source>
        <dbReference type="ARBA" id="ARBA00022737"/>
    </source>
</evidence>
<evidence type="ECO:0000256" key="9">
    <source>
        <dbReference type="PROSITE-ProRule" id="PRU00703"/>
    </source>
</evidence>
<dbReference type="InterPro" id="IPR051676">
    <property type="entry name" value="UPF0053_domain"/>
</dbReference>
<keyword evidence="4 10" id="KW-0812">Transmembrane</keyword>
<sequence>MSSDPLPILLSFLLILALVFLNGFFVAAEFAMVKVRSSRIDTLVQDGNRRARFASALTNNLDAYLSACQLGITLASLGLGWVGEPAIAHILEPLLEKLHFSPVAISTVSFIIAFSLITVFHIVLGELAPKTYAIRKSETVTLWTAFPLMTFYKIMYPFIFLLNGMANLMLKAFGIEPAAEHESAHTEEEIRILMKESHKSGLIDNTELTLVDNIFEFAETHAREIMIPRTEMICLYANLSFEENRAIALKEMHTRYPVCDKDKDNIIGFIHIKDLLKVTNQTIHDIRQIARPMTTVPDSMHISSLLKLMQKKKTQIAILIDEYGGTSGLVTLEDIMEEIVGEIQDEFDEERPDIEPKEDGTHSINGMMLIEEVNSYFGTEIGSDDYDTIGGWMYAQIENPPSAGQRIVHPVGFEFIIEETDHLRISRIQIRKRTVEEVEEELLHEVEMQAETG</sequence>
<evidence type="ECO:0000259" key="13">
    <source>
        <dbReference type="PROSITE" id="PS51846"/>
    </source>
</evidence>
<comment type="caution">
    <text evidence="14">The sequence shown here is derived from an EMBL/GenBank/DDBJ whole genome shotgun (WGS) entry which is preliminary data.</text>
</comment>
<dbReference type="PROSITE" id="PS51846">
    <property type="entry name" value="CNNM"/>
    <property type="match status" value="1"/>
</dbReference>
<dbReference type="InterPro" id="IPR005170">
    <property type="entry name" value="Transptr-assoc_dom"/>
</dbReference>